<accession>A0ABP9HPM6</accession>
<dbReference type="InterPro" id="IPR011044">
    <property type="entry name" value="Quino_amine_DH_bsu"/>
</dbReference>
<gene>
    <name evidence="1" type="ORF">GCM10023205_48350</name>
</gene>
<dbReference type="PANTHER" id="PTHR19879:SF9">
    <property type="entry name" value="TRANSCRIPTION INITIATION FACTOR TFIID SUBUNIT 5"/>
    <property type="match status" value="1"/>
</dbReference>
<organism evidence="1 2">
    <name type="scientific">Yinghuangia aomiensis</name>
    <dbReference type="NCBI Taxonomy" id="676205"/>
    <lineage>
        <taxon>Bacteria</taxon>
        <taxon>Bacillati</taxon>
        <taxon>Actinomycetota</taxon>
        <taxon>Actinomycetes</taxon>
        <taxon>Kitasatosporales</taxon>
        <taxon>Streptomycetaceae</taxon>
        <taxon>Yinghuangia</taxon>
    </lineage>
</organism>
<dbReference type="Gene3D" id="2.130.10.10">
    <property type="entry name" value="YVTN repeat-like/Quinoprotein amine dehydrogenase"/>
    <property type="match status" value="2"/>
</dbReference>
<protein>
    <recommendedName>
        <fullName evidence="3">WD40 repeat domain-containing protein</fullName>
    </recommendedName>
</protein>
<dbReference type="InterPro" id="IPR015943">
    <property type="entry name" value="WD40/YVTN_repeat-like_dom_sf"/>
</dbReference>
<evidence type="ECO:0000313" key="1">
    <source>
        <dbReference type="EMBL" id="GAA4975739.1"/>
    </source>
</evidence>
<evidence type="ECO:0000313" key="2">
    <source>
        <dbReference type="Proteomes" id="UP001500466"/>
    </source>
</evidence>
<dbReference type="SUPFAM" id="SSF50969">
    <property type="entry name" value="YVTN repeat-like/Quinoprotein amine dehydrogenase"/>
    <property type="match status" value="1"/>
</dbReference>
<dbReference type="RefSeq" id="WP_345677733.1">
    <property type="nucleotide sequence ID" value="NZ_BAABHS010000017.1"/>
</dbReference>
<name>A0ABP9HPM6_9ACTN</name>
<dbReference type="EMBL" id="BAABHS010000017">
    <property type="protein sequence ID" value="GAA4975739.1"/>
    <property type="molecule type" value="Genomic_DNA"/>
</dbReference>
<dbReference type="SMART" id="SM00320">
    <property type="entry name" value="WD40"/>
    <property type="match status" value="2"/>
</dbReference>
<evidence type="ECO:0008006" key="3">
    <source>
        <dbReference type="Google" id="ProtNLM"/>
    </source>
</evidence>
<dbReference type="PANTHER" id="PTHR19879">
    <property type="entry name" value="TRANSCRIPTION INITIATION FACTOR TFIID"/>
    <property type="match status" value="1"/>
</dbReference>
<reference evidence="2" key="1">
    <citation type="journal article" date="2019" name="Int. J. Syst. Evol. Microbiol.">
        <title>The Global Catalogue of Microorganisms (GCM) 10K type strain sequencing project: providing services to taxonomists for standard genome sequencing and annotation.</title>
        <authorList>
            <consortium name="The Broad Institute Genomics Platform"/>
            <consortium name="The Broad Institute Genome Sequencing Center for Infectious Disease"/>
            <person name="Wu L."/>
            <person name="Ma J."/>
        </authorList>
    </citation>
    <scope>NUCLEOTIDE SEQUENCE [LARGE SCALE GENOMIC DNA]</scope>
    <source>
        <strain evidence="2">JCM 17986</strain>
    </source>
</reference>
<dbReference type="Pfam" id="PF00400">
    <property type="entry name" value="WD40"/>
    <property type="match status" value="2"/>
</dbReference>
<comment type="caution">
    <text evidence="1">The sequence shown here is derived from an EMBL/GenBank/DDBJ whole genome shotgun (WGS) entry which is preliminary data.</text>
</comment>
<proteinExistence type="predicted"/>
<keyword evidence="2" id="KW-1185">Reference proteome</keyword>
<dbReference type="InterPro" id="IPR001680">
    <property type="entry name" value="WD40_rpt"/>
</dbReference>
<dbReference type="Proteomes" id="UP001500466">
    <property type="component" value="Unassembled WGS sequence"/>
</dbReference>
<sequence length="471" mass="53092">MSTHMYGVRVLDIDPKELRVRFKVFAVYYDTGSEMFPPVPDDPAFFFFLLWEAAQPHASMEQRGALARMLDIDTMLDFVWVEENARRFVSRIERVASANHPPTPDQWERLHDFYYERDGAWKDEDLLVQFDYDVWVTDERCIESLKPGDAWGSAMFPMNADTWTAYDAPHIPDLTEPARRIAPFAGKKGDFRRKQIRDVEFSDDGAYLAATTWDGFVWVYDTSDWSEVAHTRAGDRNVAMLMWVPGEPVLTVKSYSRLEDPEPLEQWAFDVRTGQETTAPYQHGHLRSLDGVHRITPNGGGEGGYDLHATDTLPQRTISHAGGWDPIQCKAFSADGTRLFLGAQQNLFVVDPVTARVVDQVPGASDRLFQLASSPDGTYLAAASASRKLDYAGSFGDKRPHELCVWRTADHRIILGRQMTTYVNALAWSPDGRQLVAALEPCDENFANGKSELAVFAMDPTNPTDPPFPEG</sequence>